<keyword evidence="5" id="KW-0378">Hydrolase</keyword>
<keyword evidence="6 8" id="KW-0695">RNA-directed DNA polymerase</keyword>
<evidence type="ECO:0000256" key="1">
    <source>
        <dbReference type="ARBA" id="ARBA00022679"/>
    </source>
</evidence>
<keyword evidence="1" id="KW-0808">Transferase</keyword>
<keyword evidence="4" id="KW-0255">Endonuclease</keyword>
<organism evidence="8">
    <name type="scientific">Tanacetum cinerariifolium</name>
    <name type="common">Dalmatian daisy</name>
    <name type="synonym">Chrysanthemum cinerariifolium</name>
    <dbReference type="NCBI Taxonomy" id="118510"/>
    <lineage>
        <taxon>Eukaryota</taxon>
        <taxon>Viridiplantae</taxon>
        <taxon>Streptophyta</taxon>
        <taxon>Embryophyta</taxon>
        <taxon>Tracheophyta</taxon>
        <taxon>Spermatophyta</taxon>
        <taxon>Magnoliopsida</taxon>
        <taxon>eudicotyledons</taxon>
        <taxon>Gunneridae</taxon>
        <taxon>Pentapetalae</taxon>
        <taxon>asterids</taxon>
        <taxon>campanulids</taxon>
        <taxon>Asterales</taxon>
        <taxon>Asteraceae</taxon>
        <taxon>Asteroideae</taxon>
        <taxon>Anthemideae</taxon>
        <taxon>Anthemidinae</taxon>
        <taxon>Tanacetum</taxon>
    </lineage>
</organism>
<evidence type="ECO:0000256" key="3">
    <source>
        <dbReference type="ARBA" id="ARBA00022722"/>
    </source>
</evidence>
<proteinExistence type="predicted"/>
<evidence type="ECO:0000313" key="8">
    <source>
        <dbReference type="EMBL" id="GEZ18908.1"/>
    </source>
</evidence>
<evidence type="ECO:0000256" key="2">
    <source>
        <dbReference type="ARBA" id="ARBA00022695"/>
    </source>
</evidence>
<dbReference type="Pfam" id="PF17917">
    <property type="entry name" value="RT_RNaseH"/>
    <property type="match status" value="1"/>
</dbReference>
<evidence type="ECO:0000259" key="7">
    <source>
        <dbReference type="Pfam" id="PF17917"/>
    </source>
</evidence>
<sequence length="405" mass="47840">SESESEFKTLEYYDNSTNYGLFVNNDDDQEIFHDAVESASKNFIENHIDSQKDYDKSEVDHNDTEEKEHLVDKYSTLCDNDKQHRKKIDEQEILFDKISVQLVELDKHVRDLKNNVLEKDFKISELEECVRNQDLKIENCLERLNVCENKIHKMGQTNQTVHMIMHSKDILYNGRKGIGFENPIYFEKAIDLKPNLYDEKVIGLRKSMQTWSSWLKLNRFYQNQTKVLHLLKKPLLRHMIENQGIYIDHAKIEAVKNWASPTTPTEKNKKYIWGEDQESAFQLLKQKLCEASILALPEGNDNFVVYCDATFQGLGAVLMQRDKVIAYASRQLKPDKENYTTHDLKLGEVVFALKIWRHYLYGTKCTIFTDHKSLQHVLNQKELNMRQRHWLELLADYDCEIRYHP</sequence>
<keyword evidence="2" id="KW-0548">Nucleotidyltransferase</keyword>
<evidence type="ECO:0000256" key="6">
    <source>
        <dbReference type="ARBA" id="ARBA00022918"/>
    </source>
</evidence>
<dbReference type="PANTHER" id="PTHR34072:SF52">
    <property type="entry name" value="RIBONUCLEASE H"/>
    <property type="match status" value="1"/>
</dbReference>
<keyword evidence="3" id="KW-0540">Nuclease</keyword>
<evidence type="ECO:0000256" key="5">
    <source>
        <dbReference type="ARBA" id="ARBA00022801"/>
    </source>
</evidence>
<dbReference type="AlphaFoldDB" id="A0A699IC44"/>
<evidence type="ECO:0000256" key="4">
    <source>
        <dbReference type="ARBA" id="ARBA00022759"/>
    </source>
</evidence>
<protein>
    <submittedName>
        <fullName evidence="8">Putative reverse transcriptase domain-containing protein</fullName>
    </submittedName>
</protein>
<dbReference type="CDD" id="cd09274">
    <property type="entry name" value="RNase_HI_RT_Ty3"/>
    <property type="match status" value="1"/>
</dbReference>
<gene>
    <name evidence="8" type="ORF">Tci_490881</name>
</gene>
<reference evidence="8" key="1">
    <citation type="journal article" date="2019" name="Sci. Rep.">
        <title>Draft genome of Tanacetum cinerariifolium, the natural source of mosquito coil.</title>
        <authorList>
            <person name="Yamashiro T."/>
            <person name="Shiraishi A."/>
            <person name="Satake H."/>
            <person name="Nakayama K."/>
        </authorList>
    </citation>
    <scope>NUCLEOTIDE SEQUENCE</scope>
</reference>
<comment type="caution">
    <text evidence="8">The sequence shown here is derived from an EMBL/GenBank/DDBJ whole genome shotgun (WGS) entry which is preliminary data.</text>
</comment>
<feature type="domain" description="Reverse transcriptase RNase H-like" evidence="7">
    <location>
        <begin position="301"/>
        <end position="397"/>
    </location>
</feature>
<name>A0A699IC44_TANCI</name>
<dbReference type="GO" id="GO:0004519">
    <property type="term" value="F:endonuclease activity"/>
    <property type="evidence" value="ECO:0007669"/>
    <property type="project" value="UniProtKB-KW"/>
</dbReference>
<dbReference type="SUPFAM" id="SSF56672">
    <property type="entry name" value="DNA/RNA polymerases"/>
    <property type="match status" value="1"/>
</dbReference>
<dbReference type="InterPro" id="IPR043502">
    <property type="entry name" value="DNA/RNA_pol_sf"/>
</dbReference>
<feature type="non-terminal residue" evidence="8">
    <location>
        <position position="1"/>
    </location>
</feature>
<dbReference type="GO" id="GO:0016787">
    <property type="term" value="F:hydrolase activity"/>
    <property type="evidence" value="ECO:0007669"/>
    <property type="project" value="UniProtKB-KW"/>
</dbReference>
<dbReference type="EMBL" id="BKCJ010250396">
    <property type="protein sequence ID" value="GEZ18908.1"/>
    <property type="molecule type" value="Genomic_DNA"/>
</dbReference>
<dbReference type="GO" id="GO:0003964">
    <property type="term" value="F:RNA-directed DNA polymerase activity"/>
    <property type="evidence" value="ECO:0007669"/>
    <property type="project" value="UniProtKB-KW"/>
</dbReference>
<dbReference type="PANTHER" id="PTHR34072">
    <property type="entry name" value="ENZYMATIC POLYPROTEIN-RELATED"/>
    <property type="match status" value="1"/>
</dbReference>
<dbReference type="InterPro" id="IPR041373">
    <property type="entry name" value="RT_RNaseH"/>
</dbReference>
<accession>A0A699IC44</accession>